<dbReference type="OrthoDB" id="9790406at2"/>
<evidence type="ECO:0000256" key="1">
    <source>
        <dbReference type="ARBA" id="ARBA00004496"/>
    </source>
</evidence>
<dbReference type="PANTHER" id="PTHR22617:SF45">
    <property type="entry name" value="CHEMOTAXIS PROTEIN CHEW"/>
    <property type="match status" value="1"/>
</dbReference>
<evidence type="ECO:0000313" key="6">
    <source>
        <dbReference type="EMBL" id="AXK39673.1"/>
    </source>
</evidence>
<protein>
    <recommendedName>
        <fullName evidence="2">Chemotaxis protein CheW</fullName>
    </recommendedName>
</protein>
<dbReference type="Proteomes" id="UP000290682">
    <property type="component" value="Unassembled WGS sequence"/>
</dbReference>
<reference evidence="7 9" key="2">
    <citation type="submission" date="2018-10" db="EMBL/GenBank/DDBJ databases">
        <title>Draft genome of Fastidiocella sp. strain 375T, a bacterium isolated from a karstic cave dripping water.</title>
        <authorList>
            <person name="Coelho C."/>
            <person name="Verissimo A."/>
            <person name="Tiago I."/>
        </authorList>
    </citation>
    <scope>NUCLEOTIDE SEQUENCE [LARGE SCALE GENOMIC DNA]</scope>
    <source>
        <strain evidence="7 9">CAVE-375</strain>
    </source>
</reference>
<proteinExistence type="predicted"/>
<dbReference type="RefSeq" id="WP_115433605.1">
    <property type="nucleotide sequence ID" value="NZ_CP031337.1"/>
</dbReference>
<dbReference type="FunFam" id="2.40.50.180:FF:000002">
    <property type="entry name" value="Chemotaxis protein CheW"/>
    <property type="match status" value="1"/>
</dbReference>
<dbReference type="AlphaFoldDB" id="A0A345Y6X1"/>
<accession>A0A345Y6X1</accession>
<organism evidence="6 8">
    <name type="scientific">Crenobacter cavernae</name>
    <dbReference type="NCBI Taxonomy" id="2290923"/>
    <lineage>
        <taxon>Bacteria</taxon>
        <taxon>Pseudomonadati</taxon>
        <taxon>Pseudomonadota</taxon>
        <taxon>Betaproteobacteria</taxon>
        <taxon>Neisseriales</taxon>
        <taxon>Neisseriaceae</taxon>
        <taxon>Crenobacter</taxon>
    </lineage>
</organism>
<dbReference type="SUPFAM" id="SSF50341">
    <property type="entry name" value="CheW-like"/>
    <property type="match status" value="1"/>
</dbReference>
<feature type="domain" description="CheW-like" evidence="5">
    <location>
        <begin position="16"/>
        <end position="156"/>
    </location>
</feature>
<dbReference type="Gene3D" id="2.30.30.40">
    <property type="entry name" value="SH3 Domains"/>
    <property type="match status" value="1"/>
</dbReference>
<evidence type="ECO:0000256" key="3">
    <source>
        <dbReference type="ARBA" id="ARBA00022490"/>
    </source>
</evidence>
<dbReference type="InterPro" id="IPR036061">
    <property type="entry name" value="CheW-like_dom_sf"/>
</dbReference>
<evidence type="ECO:0000313" key="7">
    <source>
        <dbReference type="EMBL" id="RXZ45082.1"/>
    </source>
</evidence>
<dbReference type="KEGG" id="ccah:DWG20_09565"/>
<dbReference type="GO" id="GO:0007165">
    <property type="term" value="P:signal transduction"/>
    <property type="evidence" value="ECO:0007669"/>
    <property type="project" value="InterPro"/>
</dbReference>
<dbReference type="InterPro" id="IPR039315">
    <property type="entry name" value="CheW"/>
</dbReference>
<gene>
    <name evidence="6" type="ORF">DWG20_09565</name>
    <name evidence="7" type="ORF">EBB06_04100</name>
</gene>
<evidence type="ECO:0000313" key="8">
    <source>
        <dbReference type="Proteomes" id="UP000254537"/>
    </source>
</evidence>
<dbReference type="InterPro" id="IPR002545">
    <property type="entry name" value="CheW-lke_dom"/>
</dbReference>
<dbReference type="PROSITE" id="PS50851">
    <property type="entry name" value="CHEW"/>
    <property type="match status" value="1"/>
</dbReference>
<dbReference type="GO" id="GO:0005829">
    <property type="term" value="C:cytosol"/>
    <property type="evidence" value="ECO:0007669"/>
    <property type="project" value="TreeGrafter"/>
</dbReference>
<sequence>MALADMQDHAAVTAGSRELLVFALGREEYGIDILKVQEIRGYDAVTRIAGAPDFIKGVVNLRGHIVPIVDLRLKFALGDVEYNAFTVVIILNIFERTVGVVVDGVSDVIQLADDAIRPAPELGATVDTTYILGLGTLAERMVIVVDIEKLMGCDEMALIDASVAA</sequence>
<evidence type="ECO:0000256" key="2">
    <source>
        <dbReference type="ARBA" id="ARBA00021483"/>
    </source>
</evidence>
<dbReference type="EMBL" id="REGR01000002">
    <property type="protein sequence ID" value="RXZ45082.1"/>
    <property type="molecule type" value="Genomic_DNA"/>
</dbReference>
<dbReference type="Gene3D" id="2.40.50.180">
    <property type="entry name" value="CheA-289, Domain 4"/>
    <property type="match status" value="1"/>
</dbReference>
<dbReference type="EMBL" id="CP031337">
    <property type="protein sequence ID" value="AXK39673.1"/>
    <property type="molecule type" value="Genomic_DNA"/>
</dbReference>
<dbReference type="PANTHER" id="PTHR22617">
    <property type="entry name" value="CHEMOTAXIS SENSOR HISTIDINE KINASE-RELATED"/>
    <property type="match status" value="1"/>
</dbReference>
<evidence type="ECO:0000256" key="4">
    <source>
        <dbReference type="ARBA" id="ARBA00022500"/>
    </source>
</evidence>
<evidence type="ECO:0000313" key="9">
    <source>
        <dbReference type="Proteomes" id="UP000290682"/>
    </source>
</evidence>
<reference evidence="6 8" key="1">
    <citation type="submission" date="2018-07" db="EMBL/GenBank/DDBJ databases">
        <title>Crenobacter cavernae sp. nov., isolated from a karst cave.</title>
        <authorList>
            <person name="Zhu H."/>
        </authorList>
    </citation>
    <scope>NUCLEOTIDE SEQUENCE [LARGE SCALE GENOMIC DNA]</scope>
    <source>
        <strain evidence="6 8">K1W11S-77</strain>
    </source>
</reference>
<keyword evidence="4" id="KW-0145">Chemotaxis</keyword>
<keyword evidence="3" id="KW-0963">Cytoplasm</keyword>
<evidence type="ECO:0000259" key="5">
    <source>
        <dbReference type="PROSITE" id="PS50851"/>
    </source>
</evidence>
<keyword evidence="9" id="KW-1185">Reference proteome</keyword>
<dbReference type="GO" id="GO:0006935">
    <property type="term" value="P:chemotaxis"/>
    <property type="evidence" value="ECO:0007669"/>
    <property type="project" value="UniProtKB-KW"/>
</dbReference>
<dbReference type="SMART" id="SM00260">
    <property type="entry name" value="CheW"/>
    <property type="match status" value="1"/>
</dbReference>
<comment type="subcellular location">
    <subcellularLocation>
        <location evidence="1">Cytoplasm</location>
    </subcellularLocation>
</comment>
<dbReference type="Pfam" id="PF01584">
    <property type="entry name" value="CheW"/>
    <property type="match status" value="1"/>
</dbReference>
<name>A0A345Y6X1_9NEIS</name>
<dbReference type="Proteomes" id="UP000254537">
    <property type="component" value="Chromosome"/>
</dbReference>